<evidence type="ECO:0000313" key="2">
    <source>
        <dbReference type="WBParaSite" id="TMUE_1000004191.1"/>
    </source>
</evidence>
<evidence type="ECO:0000313" key="1">
    <source>
        <dbReference type="Proteomes" id="UP000046395"/>
    </source>
</evidence>
<reference evidence="2" key="1">
    <citation type="submission" date="2019-12" db="UniProtKB">
        <authorList>
            <consortium name="WormBaseParasite"/>
        </authorList>
    </citation>
    <scope>IDENTIFICATION</scope>
</reference>
<organism evidence="1 2">
    <name type="scientific">Trichuris muris</name>
    <name type="common">Mouse whipworm</name>
    <dbReference type="NCBI Taxonomy" id="70415"/>
    <lineage>
        <taxon>Eukaryota</taxon>
        <taxon>Metazoa</taxon>
        <taxon>Ecdysozoa</taxon>
        <taxon>Nematoda</taxon>
        <taxon>Enoplea</taxon>
        <taxon>Dorylaimia</taxon>
        <taxon>Trichinellida</taxon>
        <taxon>Trichuridae</taxon>
        <taxon>Trichuris</taxon>
    </lineage>
</organism>
<keyword evidence="1" id="KW-1185">Reference proteome</keyword>
<accession>A0A5S6QA52</accession>
<name>A0A5S6QA52_TRIMR</name>
<protein>
    <submittedName>
        <fullName evidence="2">Uncharacterized protein</fullName>
    </submittedName>
</protein>
<dbReference type="WBParaSite" id="TMUE_1000004191.1">
    <property type="protein sequence ID" value="TMUE_1000004191.1"/>
    <property type="gene ID" value="WBGene00288418"/>
</dbReference>
<dbReference type="Proteomes" id="UP000046395">
    <property type="component" value="Unassembled WGS sequence"/>
</dbReference>
<dbReference type="AlphaFoldDB" id="A0A5S6QA52"/>
<proteinExistence type="predicted"/>
<sequence length="140" mass="15792">MPRCVRPNGGTYIRWSSFAWLLQPSSPPRLLICPNPTGRQRGSLNRRGNAMPIRKQMLVKVDANERGSPCLANSCPLFFTMVGRSQARATAELSYQLDLKRRFSFSSPPRYAARLCQMKMQKSYGVLSPNFTQGKMGYGK</sequence>